<keyword evidence="3 5" id="KW-0371">Homeobox</keyword>
<evidence type="ECO:0000313" key="8">
    <source>
        <dbReference type="EMBL" id="CAI5770873.1"/>
    </source>
</evidence>
<dbReference type="GO" id="GO:0000981">
    <property type="term" value="F:DNA-binding transcription factor activity, RNA polymerase II-specific"/>
    <property type="evidence" value="ECO:0007669"/>
    <property type="project" value="InterPro"/>
</dbReference>
<dbReference type="PROSITE" id="PS00027">
    <property type="entry name" value="HOMEOBOX_1"/>
    <property type="match status" value="1"/>
</dbReference>
<keyword evidence="4 5" id="KW-0539">Nucleus</keyword>
<evidence type="ECO:0000313" key="9">
    <source>
        <dbReference type="Proteomes" id="UP001178461"/>
    </source>
</evidence>
<dbReference type="CDD" id="cd00086">
    <property type="entry name" value="homeodomain"/>
    <property type="match status" value="1"/>
</dbReference>
<gene>
    <name evidence="8" type="ORF">PODLI_1B001944</name>
</gene>
<protein>
    <submittedName>
        <fullName evidence="8">Homeobox expressed in ES cells 1</fullName>
    </submittedName>
</protein>
<evidence type="ECO:0000256" key="6">
    <source>
        <dbReference type="SAM" id="MobiDB-lite"/>
    </source>
</evidence>
<evidence type="ECO:0000256" key="1">
    <source>
        <dbReference type="ARBA" id="ARBA00004123"/>
    </source>
</evidence>
<dbReference type="InterPro" id="IPR001356">
    <property type="entry name" value="HD"/>
</dbReference>
<organism evidence="8 9">
    <name type="scientific">Podarcis lilfordi</name>
    <name type="common">Lilford's wall lizard</name>
    <dbReference type="NCBI Taxonomy" id="74358"/>
    <lineage>
        <taxon>Eukaryota</taxon>
        <taxon>Metazoa</taxon>
        <taxon>Chordata</taxon>
        <taxon>Craniata</taxon>
        <taxon>Vertebrata</taxon>
        <taxon>Euteleostomi</taxon>
        <taxon>Lepidosauria</taxon>
        <taxon>Squamata</taxon>
        <taxon>Bifurcata</taxon>
        <taxon>Unidentata</taxon>
        <taxon>Episquamata</taxon>
        <taxon>Laterata</taxon>
        <taxon>Lacertibaenia</taxon>
        <taxon>Lacertidae</taxon>
        <taxon>Podarcis</taxon>
    </lineage>
</organism>
<keyword evidence="2 5" id="KW-0238">DNA-binding</keyword>
<dbReference type="PANTHER" id="PTHR24323:SF7">
    <property type="entry name" value="HOMEOBOX DOMAIN-CONTAINING PROTEIN"/>
    <property type="match status" value="1"/>
</dbReference>
<evidence type="ECO:0000256" key="3">
    <source>
        <dbReference type="ARBA" id="ARBA00023155"/>
    </source>
</evidence>
<feature type="region of interest" description="Disordered" evidence="6">
    <location>
        <begin position="135"/>
        <end position="160"/>
    </location>
</feature>
<dbReference type="InterPro" id="IPR009057">
    <property type="entry name" value="Homeodomain-like_sf"/>
</dbReference>
<comment type="subcellular location">
    <subcellularLocation>
        <location evidence="1 5">Nucleus</location>
    </subcellularLocation>
</comment>
<dbReference type="EMBL" id="OX395128">
    <property type="protein sequence ID" value="CAI5770873.1"/>
    <property type="molecule type" value="Genomic_DNA"/>
</dbReference>
<sequence length="244" mass="27838">MKTRGAVWEIRTTHNRLRSLDRRPRFEFLDFQLDVLETTFKVRPKPGHYKRMLLACLTEIPEDRIQLWFRNRRAKARRANCENCPPEDVSSRAGFTPAAQVPNVGLPVPSIPQSCSLPLHQVQLPSFGLQPLHQVQPPSFGLQPPHQVQPPSFGLQPPHQVQLPSFGLQPLHQVQPPSFGLQPLHQVQPPSFGLQPPHQVQPPSFGLQPPRQVQPPSFGLQPPHQVQAWNQHPQMLDQNKFCYF</sequence>
<evidence type="ECO:0000259" key="7">
    <source>
        <dbReference type="SMART" id="SM00389"/>
    </source>
</evidence>
<evidence type="ECO:0000256" key="2">
    <source>
        <dbReference type="ARBA" id="ARBA00023125"/>
    </source>
</evidence>
<evidence type="ECO:0000256" key="5">
    <source>
        <dbReference type="RuleBase" id="RU000682"/>
    </source>
</evidence>
<keyword evidence="9" id="KW-1185">Reference proteome</keyword>
<accession>A0AA35P3E0</accession>
<dbReference type="GO" id="GO:0000976">
    <property type="term" value="F:transcription cis-regulatory region binding"/>
    <property type="evidence" value="ECO:0007669"/>
    <property type="project" value="TreeGrafter"/>
</dbReference>
<evidence type="ECO:0000256" key="4">
    <source>
        <dbReference type="ARBA" id="ARBA00023242"/>
    </source>
</evidence>
<dbReference type="PANTHER" id="PTHR24323">
    <property type="entry name" value="CEH-10 HOMEODOMAIN-CONTAINING HOMOLOG"/>
    <property type="match status" value="1"/>
</dbReference>
<dbReference type="InterPro" id="IPR051775">
    <property type="entry name" value="Homeobox_domain"/>
</dbReference>
<dbReference type="InterPro" id="IPR017970">
    <property type="entry name" value="Homeobox_CS"/>
</dbReference>
<dbReference type="Proteomes" id="UP001178461">
    <property type="component" value="Chromosome 3"/>
</dbReference>
<dbReference type="SUPFAM" id="SSF46689">
    <property type="entry name" value="Homeodomain-like"/>
    <property type="match status" value="1"/>
</dbReference>
<reference evidence="8" key="1">
    <citation type="submission" date="2022-12" db="EMBL/GenBank/DDBJ databases">
        <authorList>
            <person name="Alioto T."/>
            <person name="Alioto T."/>
            <person name="Gomez Garrido J."/>
        </authorList>
    </citation>
    <scope>NUCLEOTIDE SEQUENCE</scope>
</reference>
<name>A0AA35P3E0_9SAUR</name>
<dbReference type="SMART" id="SM00389">
    <property type="entry name" value="HOX"/>
    <property type="match status" value="1"/>
</dbReference>
<dbReference type="Gene3D" id="1.10.10.60">
    <property type="entry name" value="Homeodomain-like"/>
    <property type="match status" value="1"/>
</dbReference>
<proteinExistence type="predicted"/>
<feature type="region of interest" description="Disordered" evidence="6">
    <location>
        <begin position="172"/>
        <end position="211"/>
    </location>
</feature>
<dbReference type="AlphaFoldDB" id="A0AA35P3E0"/>
<dbReference type="GO" id="GO:0005634">
    <property type="term" value="C:nucleus"/>
    <property type="evidence" value="ECO:0007669"/>
    <property type="project" value="UniProtKB-SubCell"/>
</dbReference>
<feature type="domain" description="Homeobox" evidence="7">
    <location>
        <begin position="21"/>
        <end position="83"/>
    </location>
</feature>
<dbReference type="Pfam" id="PF00046">
    <property type="entry name" value="Homeodomain"/>
    <property type="match status" value="1"/>
</dbReference>